<dbReference type="AlphaFoldDB" id="A0A0F9NWE9"/>
<reference evidence="1" key="1">
    <citation type="journal article" date="2015" name="Nature">
        <title>Complex archaea that bridge the gap between prokaryotes and eukaryotes.</title>
        <authorList>
            <person name="Spang A."/>
            <person name="Saw J.H."/>
            <person name="Jorgensen S.L."/>
            <person name="Zaremba-Niedzwiedzka K."/>
            <person name="Martijn J."/>
            <person name="Lind A.E."/>
            <person name="van Eijk R."/>
            <person name="Schleper C."/>
            <person name="Guy L."/>
            <person name="Ettema T.J."/>
        </authorList>
    </citation>
    <scope>NUCLEOTIDE SEQUENCE</scope>
</reference>
<organism evidence="1">
    <name type="scientific">marine sediment metagenome</name>
    <dbReference type="NCBI Taxonomy" id="412755"/>
    <lineage>
        <taxon>unclassified sequences</taxon>
        <taxon>metagenomes</taxon>
        <taxon>ecological metagenomes</taxon>
    </lineage>
</organism>
<name>A0A0F9NWE9_9ZZZZ</name>
<gene>
    <name evidence="1" type="ORF">LCGC14_0901220</name>
</gene>
<comment type="caution">
    <text evidence="1">The sequence shown here is derived from an EMBL/GenBank/DDBJ whole genome shotgun (WGS) entry which is preliminary data.</text>
</comment>
<accession>A0A0F9NWE9</accession>
<sequence>MIQKNSTIYDLRQIQNHLLEFEQRLKSSFKISDSLLNFFKSKKNFRIKADLTTFSNKKLHNKVKKSTRLDIEKELALVSISKNLNIGDLKKLLGKPEIGTKKFTPLSKKKAPAKNQKSKIKDQTVRWLSLTEEELIYELNDLKRYPDPRSLKLAADSILKPNEKRMRSRTKILKAIIDRTSEEKAITHLGR</sequence>
<protein>
    <submittedName>
        <fullName evidence="1">Uncharacterized protein</fullName>
    </submittedName>
</protein>
<proteinExistence type="predicted"/>
<evidence type="ECO:0000313" key="1">
    <source>
        <dbReference type="EMBL" id="KKN23815.1"/>
    </source>
</evidence>
<dbReference type="EMBL" id="LAZR01002936">
    <property type="protein sequence ID" value="KKN23815.1"/>
    <property type="molecule type" value="Genomic_DNA"/>
</dbReference>